<name>A0A5S4HA14_9ACTN</name>
<comment type="caution">
    <text evidence="2">The sequence shown here is derived from an EMBL/GenBank/DDBJ whole genome shotgun (WGS) entry which is preliminary data.</text>
</comment>
<dbReference type="RefSeq" id="WP_138689964.1">
    <property type="nucleotide sequence ID" value="NZ_JBHSAZ010000114.1"/>
</dbReference>
<proteinExistence type="predicted"/>
<accession>A0A5S4HA14</accession>
<reference evidence="2 3" key="1">
    <citation type="submission" date="2019-05" db="EMBL/GenBank/DDBJ databases">
        <title>Draft genome sequence of Nonomuraea zeae DSM 100528.</title>
        <authorList>
            <person name="Saricaoglu S."/>
            <person name="Isik K."/>
        </authorList>
    </citation>
    <scope>NUCLEOTIDE SEQUENCE [LARGE SCALE GENOMIC DNA]</scope>
    <source>
        <strain evidence="2 3">DSM 100528</strain>
    </source>
</reference>
<organism evidence="2 3">
    <name type="scientific">Nonomuraea zeae</name>
    <dbReference type="NCBI Taxonomy" id="1642303"/>
    <lineage>
        <taxon>Bacteria</taxon>
        <taxon>Bacillati</taxon>
        <taxon>Actinomycetota</taxon>
        <taxon>Actinomycetes</taxon>
        <taxon>Streptosporangiales</taxon>
        <taxon>Streptosporangiaceae</taxon>
        <taxon>Nonomuraea</taxon>
    </lineage>
</organism>
<evidence type="ECO:0000313" key="2">
    <source>
        <dbReference type="EMBL" id="TMR35690.1"/>
    </source>
</evidence>
<dbReference type="AlphaFoldDB" id="A0A5S4HA14"/>
<dbReference type="OrthoDB" id="3542365at2"/>
<feature type="signal peptide" evidence="1">
    <location>
        <begin position="1"/>
        <end position="25"/>
    </location>
</feature>
<evidence type="ECO:0000256" key="1">
    <source>
        <dbReference type="SAM" id="SignalP"/>
    </source>
</evidence>
<sequence length="112" mass="11906">MRARSAVLAAGSLALALSLCAPAHAATGTFTYRYRDLSGDLRIGGFVNPESGECVNLSELRATGGSAHTPRNDTDSTVTVFTDFDCRGDYYTLRPDGGRASERLLLKSAVFS</sequence>
<feature type="chain" id="PRO_5024396209" evidence="1">
    <location>
        <begin position="26"/>
        <end position="112"/>
    </location>
</feature>
<keyword evidence="3" id="KW-1185">Reference proteome</keyword>
<evidence type="ECO:0000313" key="3">
    <source>
        <dbReference type="Proteomes" id="UP000306628"/>
    </source>
</evidence>
<dbReference type="EMBL" id="VCKX01000031">
    <property type="protein sequence ID" value="TMR35690.1"/>
    <property type="molecule type" value="Genomic_DNA"/>
</dbReference>
<gene>
    <name evidence="2" type="ORF">ETD85_13230</name>
</gene>
<dbReference type="Proteomes" id="UP000306628">
    <property type="component" value="Unassembled WGS sequence"/>
</dbReference>
<protein>
    <submittedName>
        <fullName evidence="2">Uncharacterized protein</fullName>
    </submittedName>
</protein>
<keyword evidence="1" id="KW-0732">Signal</keyword>